<reference evidence="2 3" key="1">
    <citation type="submission" date="2012-12" db="EMBL/GenBank/DDBJ databases">
        <title>Novel taxa of Listeriaceae from agricultural environments in the United States.</title>
        <authorList>
            <person name="den Bakker H.C."/>
            <person name="Allred A."/>
            <person name="Warchocki S."/>
            <person name="Wright E.M."/>
            <person name="Burrell A."/>
            <person name="Nightingale K.K."/>
            <person name="Kephart D."/>
            <person name="Wiedmann M."/>
        </authorList>
    </citation>
    <scope>NUCLEOTIDE SEQUENCE [LARGE SCALE GENOMIC DNA]</scope>
    <source>
        <strain evidence="2 3">FSL S10-1203</strain>
    </source>
</reference>
<name>W7E1R4_9LIST</name>
<dbReference type="AlphaFoldDB" id="W7E1R4"/>
<dbReference type="PANTHER" id="PTHR41259">
    <property type="entry name" value="DOUBLE-STRAND BREAK REPAIR RAD50 ATPASE, PUTATIVE-RELATED"/>
    <property type="match status" value="1"/>
</dbReference>
<dbReference type="PANTHER" id="PTHR41259:SF1">
    <property type="entry name" value="DOUBLE-STRAND BREAK REPAIR RAD50 ATPASE, PUTATIVE-RELATED"/>
    <property type="match status" value="1"/>
</dbReference>
<organism evidence="2 3">
    <name type="scientific">Listeria fleischmannii FSL S10-1203</name>
    <dbReference type="NCBI Taxonomy" id="1265822"/>
    <lineage>
        <taxon>Bacteria</taxon>
        <taxon>Bacillati</taxon>
        <taxon>Bacillota</taxon>
        <taxon>Bacilli</taxon>
        <taxon>Bacillales</taxon>
        <taxon>Listeriaceae</taxon>
        <taxon>Listeria</taxon>
    </lineage>
</organism>
<accession>W7E1R4</accession>
<evidence type="ECO:0000259" key="1">
    <source>
        <dbReference type="Pfam" id="PF13514"/>
    </source>
</evidence>
<evidence type="ECO:0000313" key="2">
    <source>
        <dbReference type="EMBL" id="EUJ63283.1"/>
    </source>
</evidence>
<sequence>MDRHTYEAIFSFDIHGLQQVQQMKQSEFEKQLLATGTSGSDTLLKAIEKLEKQMDQLFKPSGRNPKINQAIQETNKIHESYLVAKAKK</sequence>
<dbReference type="Pfam" id="PF13514">
    <property type="entry name" value="AAA_27"/>
    <property type="match status" value="1"/>
</dbReference>
<evidence type="ECO:0000313" key="3">
    <source>
        <dbReference type="Proteomes" id="UP000019241"/>
    </source>
</evidence>
<dbReference type="PATRIC" id="fig|1265822.4.peg.686"/>
<dbReference type="Proteomes" id="UP000019241">
    <property type="component" value="Unassembled WGS sequence"/>
</dbReference>
<feature type="domain" description="YhaN AAA" evidence="1">
    <location>
        <begin position="1"/>
        <end position="80"/>
    </location>
</feature>
<comment type="caution">
    <text evidence="2">The sequence shown here is derived from an EMBL/GenBank/DDBJ whole genome shotgun (WGS) entry which is preliminary data.</text>
</comment>
<proteinExistence type="predicted"/>
<gene>
    <name evidence="2" type="ORF">MCOL2_03341</name>
</gene>
<protein>
    <recommendedName>
        <fullName evidence="1">YhaN AAA domain-containing protein</fullName>
    </recommendedName>
</protein>
<dbReference type="EMBL" id="AODM01000010">
    <property type="protein sequence ID" value="EUJ63283.1"/>
    <property type="molecule type" value="Genomic_DNA"/>
</dbReference>
<dbReference type="InterPro" id="IPR038734">
    <property type="entry name" value="YhaN_AAA"/>
</dbReference>